<dbReference type="Proteomes" id="UP000542695">
    <property type="component" value="Unassembled WGS sequence"/>
</dbReference>
<feature type="chain" id="PRO_5030537093" description="Lipoprotein" evidence="1">
    <location>
        <begin position="24"/>
        <end position="303"/>
    </location>
</feature>
<gene>
    <name evidence="2" type="ORF">HX798_26885</name>
</gene>
<evidence type="ECO:0000313" key="3">
    <source>
        <dbReference type="Proteomes" id="UP000542695"/>
    </source>
</evidence>
<reference evidence="2 3" key="1">
    <citation type="submission" date="2020-04" db="EMBL/GenBank/DDBJ databases">
        <title>Molecular characterization of pseudomonads from Agaricus bisporus reveal novel blotch 2 pathogens in Western Europe.</title>
        <authorList>
            <person name="Taparia T."/>
            <person name="Krijger M."/>
            <person name="Haynes E."/>
            <person name="Elpinstone J.G."/>
            <person name="Noble R."/>
            <person name="Van Der Wolf J."/>
        </authorList>
    </citation>
    <scope>NUCLEOTIDE SEQUENCE [LARGE SCALE GENOMIC DNA]</scope>
    <source>
        <strain evidence="2 3">P7765</strain>
    </source>
</reference>
<organism evidence="2 3">
    <name type="scientific">Pseudomonas putida</name>
    <name type="common">Arthrobacter siderocapsulatus</name>
    <dbReference type="NCBI Taxonomy" id="303"/>
    <lineage>
        <taxon>Bacteria</taxon>
        <taxon>Pseudomonadati</taxon>
        <taxon>Pseudomonadota</taxon>
        <taxon>Gammaproteobacteria</taxon>
        <taxon>Pseudomonadales</taxon>
        <taxon>Pseudomonadaceae</taxon>
        <taxon>Pseudomonas</taxon>
    </lineage>
</organism>
<proteinExistence type="predicted"/>
<sequence>MKYLLLSASALACSALLPGCSMLPVPDSTEFTDGGRNYQYQMTTSTMRYANENPLVLAEGNETTRVLALFGMPDFKSVKPGDFSNFKFTTSDPGLTQTYISPAIVKKPQASGPTNTDFAAVSVNALSTTGLSAGAVGAAGAALMVAGTDTTPDPRTSYGAAICYRSIAEQPDIKRAYVECVGQVVEDVKRALGPDVKVVESNVLFNITGTINDPAAGKQPVTVLVGRVYSHAAQGFAPSDMGGFKANIFSIQVKRVGDLAASKATVEELGQALRSAKRPTIAYRLNASEDFRARKNAEPVGVY</sequence>
<dbReference type="RefSeq" id="WP_177011244.1">
    <property type="nucleotide sequence ID" value="NZ_JACARV010000107.1"/>
</dbReference>
<dbReference type="EMBL" id="JACARV010000107">
    <property type="protein sequence ID" value="NWC83884.1"/>
    <property type="molecule type" value="Genomic_DNA"/>
</dbReference>
<evidence type="ECO:0000256" key="1">
    <source>
        <dbReference type="SAM" id="SignalP"/>
    </source>
</evidence>
<feature type="signal peptide" evidence="1">
    <location>
        <begin position="1"/>
        <end position="23"/>
    </location>
</feature>
<comment type="caution">
    <text evidence="2">The sequence shown here is derived from an EMBL/GenBank/DDBJ whole genome shotgun (WGS) entry which is preliminary data.</text>
</comment>
<dbReference type="AlphaFoldDB" id="A0A7Y8D4L5"/>
<name>A0A7Y8D4L5_PSEPU</name>
<protein>
    <recommendedName>
        <fullName evidence="4">Lipoprotein</fullName>
    </recommendedName>
</protein>
<evidence type="ECO:0008006" key="4">
    <source>
        <dbReference type="Google" id="ProtNLM"/>
    </source>
</evidence>
<accession>A0A7Y8D4L5</accession>
<evidence type="ECO:0000313" key="2">
    <source>
        <dbReference type="EMBL" id="NWC83884.1"/>
    </source>
</evidence>
<keyword evidence="1" id="KW-0732">Signal</keyword>